<dbReference type="AlphaFoldDB" id="A0A1X0BTQ6"/>
<comment type="subcellular location">
    <subcellularLocation>
        <location evidence="1">Cell envelope</location>
    </subcellularLocation>
</comment>
<dbReference type="Proteomes" id="UP000466431">
    <property type="component" value="Chromosome"/>
</dbReference>
<dbReference type="EMBL" id="AP022591">
    <property type="protein sequence ID" value="BBY44213.1"/>
    <property type="molecule type" value="Genomic_DNA"/>
</dbReference>
<name>A0A1X0BTQ6_MYCCF</name>
<dbReference type="Pfam" id="PF01547">
    <property type="entry name" value="SBP_bac_1"/>
    <property type="match status" value="1"/>
</dbReference>
<dbReference type="STRING" id="1249101.BST21_13535"/>
<dbReference type="Gene3D" id="3.40.190.10">
    <property type="entry name" value="Periplasmic binding protein-like II"/>
    <property type="match status" value="2"/>
</dbReference>
<dbReference type="RefSeq" id="WP_083003187.1">
    <property type="nucleotide sequence ID" value="NZ_AP022591.1"/>
</dbReference>
<evidence type="ECO:0000256" key="4">
    <source>
        <dbReference type="ARBA" id="ARBA00022729"/>
    </source>
</evidence>
<dbReference type="PROSITE" id="PS51257">
    <property type="entry name" value="PROKAR_LIPOPROTEIN"/>
    <property type="match status" value="1"/>
</dbReference>
<evidence type="ECO:0000256" key="1">
    <source>
        <dbReference type="ARBA" id="ARBA00004196"/>
    </source>
</evidence>
<dbReference type="SUPFAM" id="SSF53850">
    <property type="entry name" value="Periplasmic binding protein-like II"/>
    <property type="match status" value="1"/>
</dbReference>
<organism evidence="7 8">
    <name type="scientific">Mycolicibacterium celeriflavum</name>
    <name type="common">Mycobacterium celeriflavum</name>
    <dbReference type="NCBI Taxonomy" id="1249101"/>
    <lineage>
        <taxon>Bacteria</taxon>
        <taxon>Bacillati</taxon>
        <taxon>Actinomycetota</taxon>
        <taxon>Actinomycetes</taxon>
        <taxon>Mycobacteriales</taxon>
        <taxon>Mycobacteriaceae</taxon>
        <taxon>Mycolicibacterium</taxon>
    </lineage>
</organism>
<dbReference type="PANTHER" id="PTHR43649:SF28">
    <property type="entry name" value="BINDING PROTEIN COMPONENT OF ABC SUGAR TRANSPORTER-RELATED"/>
    <property type="match status" value="1"/>
</dbReference>
<dbReference type="KEGG" id="mcee:MCEL_25080"/>
<sequence>MKRHWLIVLALLLVACGGGQQGNFSDPTDRLEVVSWWVSPSERPAFEVLLNAFRAEHPDVEVIDASVAGGGGSNVQVALAARLRAGDPPDVWQTFVGSSLRAWVDASRIADASAVYERTNLAAVLPPKLLDAASYKGKQWGVPAGSHRGNVLWFNQRVLREAGVAAPGPGYSPDAFRGDLDKVAASGRTALCLGSKDRFTATELFENTLLGVVGPDGWKKIGDDSFDWRGPQLRQALTRLGQILSTVDPNAGGLTWDQAAKKLASGDCAFLSMNDSVYGELVANGVTEGKDFGYVPYPGTDGAYLAIVDTFVVSADAENGVNGLDFLATVADPKTSLEFNKVKGSAPVRNDVDVAPLPPYQRQASESLWHDEVLLSITHGELMPPQFQQAVYDAVAAFDRSKNPDTFIHTFQNAITVPIAGR</sequence>
<evidence type="ECO:0000256" key="2">
    <source>
        <dbReference type="ARBA" id="ARBA00008520"/>
    </source>
</evidence>
<dbReference type="InterPro" id="IPR050490">
    <property type="entry name" value="Bact_solute-bd_prot1"/>
</dbReference>
<keyword evidence="3" id="KW-0813">Transport</keyword>
<evidence type="ECO:0000256" key="5">
    <source>
        <dbReference type="ARBA" id="ARBA00049629"/>
    </source>
</evidence>
<comment type="function">
    <text evidence="5">Part of a binding-protein-dependent transport system for a sugar.</text>
</comment>
<evidence type="ECO:0000256" key="3">
    <source>
        <dbReference type="ARBA" id="ARBA00022448"/>
    </source>
</evidence>
<protein>
    <recommendedName>
        <fullName evidence="6">Probable sugar-binding periplasmic protein</fullName>
    </recommendedName>
</protein>
<accession>A0A1X0BTQ6</accession>
<proteinExistence type="inferred from homology"/>
<evidence type="ECO:0000313" key="7">
    <source>
        <dbReference type="EMBL" id="BBY44213.1"/>
    </source>
</evidence>
<keyword evidence="8" id="KW-1185">Reference proteome</keyword>
<evidence type="ECO:0000256" key="6">
    <source>
        <dbReference type="ARBA" id="ARBA00049753"/>
    </source>
</evidence>
<dbReference type="OrthoDB" id="5580590at2"/>
<reference evidence="7 8" key="1">
    <citation type="journal article" date="2019" name="Emerg. Microbes Infect.">
        <title>Comprehensive subspecies identification of 175 nontuberculous mycobacteria species based on 7547 genomic profiles.</title>
        <authorList>
            <person name="Matsumoto Y."/>
            <person name="Kinjo T."/>
            <person name="Motooka D."/>
            <person name="Nabeya D."/>
            <person name="Jung N."/>
            <person name="Uechi K."/>
            <person name="Horii T."/>
            <person name="Iida T."/>
            <person name="Fujita J."/>
            <person name="Nakamura S."/>
        </authorList>
    </citation>
    <scope>NUCLEOTIDE SEQUENCE [LARGE SCALE GENOMIC DNA]</scope>
    <source>
        <strain evidence="7 8">JCM 18439</strain>
    </source>
</reference>
<dbReference type="InterPro" id="IPR006059">
    <property type="entry name" value="SBP"/>
</dbReference>
<comment type="similarity">
    <text evidence="2">Belongs to the bacterial solute-binding protein 1 family.</text>
</comment>
<dbReference type="GO" id="GO:0030313">
    <property type="term" value="C:cell envelope"/>
    <property type="evidence" value="ECO:0007669"/>
    <property type="project" value="UniProtKB-SubCell"/>
</dbReference>
<dbReference type="PANTHER" id="PTHR43649">
    <property type="entry name" value="ARABINOSE-BINDING PROTEIN-RELATED"/>
    <property type="match status" value="1"/>
</dbReference>
<keyword evidence="4" id="KW-0732">Signal</keyword>
<evidence type="ECO:0000313" key="8">
    <source>
        <dbReference type="Proteomes" id="UP000466431"/>
    </source>
</evidence>
<gene>
    <name evidence="7" type="ORF">MCEL_25080</name>
</gene>